<organism evidence="2 3">
    <name type="scientific">Escallonia rubra</name>
    <dbReference type="NCBI Taxonomy" id="112253"/>
    <lineage>
        <taxon>Eukaryota</taxon>
        <taxon>Viridiplantae</taxon>
        <taxon>Streptophyta</taxon>
        <taxon>Embryophyta</taxon>
        <taxon>Tracheophyta</taxon>
        <taxon>Spermatophyta</taxon>
        <taxon>Magnoliopsida</taxon>
        <taxon>eudicotyledons</taxon>
        <taxon>Gunneridae</taxon>
        <taxon>Pentapetalae</taxon>
        <taxon>asterids</taxon>
        <taxon>campanulids</taxon>
        <taxon>Escalloniales</taxon>
        <taxon>Escalloniaceae</taxon>
        <taxon>Escallonia</taxon>
    </lineage>
</organism>
<reference evidence="2" key="1">
    <citation type="submission" date="2022-12" db="EMBL/GenBank/DDBJ databases">
        <title>Draft genome assemblies for two species of Escallonia (Escalloniales).</title>
        <authorList>
            <person name="Chanderbali A."/>
            <person name="Dervinis C."/>
            <person name="Anghel I."/>
            <person name="Soltis D."/>
            <person name="Soltis P."/>
            <person name="Zapata F."/>
        </authorList>
    </citation>
    <scope>NUCLEOTIDE SEQUENCE</scope>
    <source>
        <strain evidence="2">UCBG92.1500</strain>
        <tissue evidence="2">Leaf</tissue>
    </source>
</reference>
<evidence type="ECO:0000259" key="1">
    <source>
        <dbReference type="Pfam" id="PF20641"/>
    </source>
</evidence>
<protein>
    <recommendedName>
        <fullName evidence="1">TAF1C beta-propeller domain-containing protein</fullName>
    </recommendedName>
</protein>
<dbReference type="SUPFAM" id="SSF69322">
    <property type="entry name" value="Tricorn protease domain 2"/>
    <property type="match status" value="1"/>
</dbReference>
<name>A0AA88QN87_9ASTE</name>
<dbReference type="Proteomes" id="UP001187471">
    <property type="component" value="Unassembled WGS sequence"/>
</dbReference>
<dbReference type="EMBL" id="JAVXUO010003154">
    <property type="protein sequence ID" value="KAK2966065.1"/>
    <property type="molecule type" value="Genomic_DNA"/>
</dbReference>
<keyword evidence="3" id="KW-1185">Reference proteome</keyword>
<dbReference type="PANTHER" id="PTHR15319">
    <property type="entry name" value="TATA BOX-BINDING PROTEIN ASSOCIATED FACTOR RNA POLYMERASE I SUBUNIT C"/>
    <property type="match status" value="1"/>
</dbReference>
<comment type="caution">
    <text evidence="2">The sequence shown here is derived from an EMBL/GenBank/DDBJ whole genome shotgun (WGS) entry which is preliminary data.</text>
</comment>
<accession>A0AA88QN87</accession>
<dbReference type="PANTHER" id="PTHR15319:SF1">
    <property type="entry name" value="TATA BOX-BINDING PROTEIN-ASSOCIATED FACTOR RNA POLYMERASE I SUBUNIT C"/>
    <property type="match status" value="1"/>
</dbReference>
<proteinExistence type="predicted"/>
<dbReference type="InterPro" id="IPR038801">
    <property type="entry name" value="TAF1C"/>
</dbReference>
<gene>
    <name evidence="2" type="ORF">RJ640_010092</name>
</gene>
<dbReference type="GO" id="GO:0001650">
    <property type="term" value="C:fibrillar center"/>
    <property type="evidence" value="ECO:0007669"/>
    <property type="project" value="TreeGrafter"/>
</dbReference>
<dbReference type="Pfam" id="PF20641">
    <property type="entry name" value="TAF1C_beta-prop"/>
    <property type="match status" value="1"/>
</dbReference>
<dbReference type="InterPro" id="IPR049087">
    <property type="entry name" value="TAF1C_beta-prop"/>
</dbReference>
<evidence type="ECO:0000313" key="3">
    <source>
        <dbReference type="Proteomes" id="UP001187471"/>
    </source>
</evidence>
<dbReference type="GO" id="GO:0001164">
    <property type="term" value="F:RNA polymerase I core promoter sequence-specific DNA binding"/>
    <property type="evidence" value="ECO:0007669"/>
    <property type="project" value="TreeGrafter"/>
</dbReference>
<feature type="domain" description="TAF1C beta-propeller" evidence="1">
    <location>
        <begin position="246"/>
        <end position="340"/>
    </location>
</feature>
<dbReference type="AlphaFoldDB" id="A0AA88QN87"/>
<evidence type="ECO:0000313" key="2">
    <source>
        <dbReference type="EMBL" id="KAK2966065.1"/>
    </source>
</evidence>
<sequence>MEFSEEWKSLWPISYVFDAPLLLSRSCGGGGADGGKSSGKETGPLIFNPLPKSLTKLLHSPNFLSSAHFVDTPSLSLHNFLQTSTDSPILPSTASSIVDSFFGVQDADTTPLLNNCLQLLRCPDSNMVFAFFPTGPNSDKVGFVMLSVKDSRLDVEVPGGGRGDVFTAKTSLNHRIVQLLVNQVGDPPSPCSVSSCSTTLVGYLLACTMYSVCCYGVSIKGVGSSSKNPASLDFLGSKLFKTVIVHACWSPHLPEESLVLLQSGELFLFDLDSCSGTGSKFSGKKLKVLWNDSTILLQGGEWLSCEFSWHPRILIVAHSNAVFLVDLRSERSRVCCLLKMDFHTSFNVGKTDHFVAFSRAGSDGFYFTVASNDLLLLCDVRNPLVPLLQWQHGLENPHYVTVFRLSELRSHSRDDKFKWASDMGYCILMGSFSNCEFSLFCYGPDNRRSAASEISKFSKSLYAWELPSDISLSGRGCQCADCLVREEFSNDSLPRWQQKKELVFGFGILDTDLSVQLCEPDGFGGLTVVRLMSSGVLESQRYLASFECVNNCEEAHKERSLCYESSQLCAMDDGEYKFPKKYHYLKLDCFNAYLKDSLAKALHGTERKIFEDPQKNHTFTLDFHHNCQEVKASTASLTVDDVFKDIRLPTSIREIASSRIWATLPTNLLCLAFSTYSEFLEVLGNYRSVSSGPGVPLQFLATLRILGMGKANVLSADQELELECNKVMQVANVVTMSGSASDLQIDHAVSLADDVKEIDSQKEKFFSMHEPVAFSNKFCTGDPKPTESMSENARFKAFVYRTRQKEPVSIATMDRVGAELFDTQRPAELEFDACDMNSKTNKVQNYKLLERQYAKFRESFNLYQKFCKGVNLKK</sequence>